<dbReference type="Proteomes" id="UP001586593">
    <property type="component" value="Unassembled WGS sequence"/>
</dbReference>
<comment type="caution">
    <text evidence="2">The sequence shown here is derived from an EMBL/GenBank/DDBJ whole genome shotgun (WGS) entry which is preliminary data.</text>
</comment>
<gene>
    <name evidence="2" type="ORF">VTK73DRAFT_3803</name>
</gene>
<organism evidence="2 3">
    <name type="scientific">Phialemonium thermophilum</name>
    <dbReference type="NCBI Taxonomy" id="223376"/>
    <lineage>
        <taxon>Eukaryota</taxon>
        <taxon>Fungi</taxon>
        <taxon>Dikarya</taxon>
        <taxon>Ascomycota</taxon>
        <taxon>Pezizomycotina</taxon>
        <taxon>Sordariomycetes</taxon>
        <taxon>Sordariomycetidae</taxon>
        <taxon>Cephalothecales</taxon>
        <taxon>Cephalothecaceae</taxon>
        <taxon>Phialemonium</taxon>
    </lineage>
</organism>
<reference evidence="2 3" key="1">
    <citation type="journal article" date="2024" name="Commun. Biol.">
        <title>Comparative genomic analysis of thermophilic fungi reveals convergent evolutionary adaptations and gene losses.</title>
        <authorList>
            <person name="Steindorff A.S."/>
            <person name="Aguilar-Pontes M.V."/>
            <person name="Robinson A.J."/>
            <person name="Andreopoulos B."/>
            <person name="LaButti K."/>
            <person name="Kuo A."/>
            <person name="Mondo S."/>
            <person name="Riley R."/>
            <person name="Otillar R."/>
            <person name="Haridas S."/>
            <person name="Lipzen A."/>
            <person name="Grimwood J."/>
            <person name="Schmutz J."/>
            <person name="Clum A."/>
            <person name="Reid I.D."/>
            <person name="Moisan M.C."/>
            <person name="Butler G."/>
            <person name="Nguyen T.T.M."/>
            <person name="Dewar K."/>
            <person name="Conant G."/>
            <person name="Drula E."/>
            <person name="Henrissat B."/>
            <person name="Hansel C."/>
            <person name="Singer S."/>
            <person name="Hutchinson M.I."/>
            <person name="de Vries R.P."/>
            <person name="Natvig D.O."/>
            <person name="Powell A.J."/>
            <person name="Tsang A."/>
            <person name="Grigoriev I.V."/>
        </authorList>
    </citation>
    <scope>NUCLEOTIDE SEQUENCE [LARGE SCALE GENOMIC DNA]</scope>
    <source>
        <strain evidence="2 3">ATCC 24622</strain>
    </source>
</reference>
<protein>
    <submittedName>
        <fullName evidence="2">Uncharacterized protein</fullName>
    </submittedName>
</protein>
<evidence type="ECO:0000313" key="3">
    <source>
        <dbReference type="Proteomes" id="UP001586593"/>
    </source>
</evidence>
<proteinExistence type="predicted"/>
<evidence type="ECO:0000256" key="1">
    <source>
        <dbReference type="SAM" id="MobiDB-lite"/>
    </source>
</evidence>
<feature type="region of interest" description="Disordered" evidence="1">
    <location>
        <begin position="44"/>
        <end position="63"/>
    </location>
</feature>
<keyword evidence="3" id="KW-1185">Reference proteome</keyword>
<evidence type="ECO:0000313" key="2">
    <source>
        <dbReference type="EMBL" id="KAL1840261.1"/>
    </source>
</evidence>
<feature type="region of interest" description="Disordered" evidence="1">
    <location>
        <begin position="15"/>
        <end position="39"/>
    </location>
</feature>
<name>A0ABR3VES4_9PEZI</name>
<accession>A0ABR3VES4</accession>
<sequence length="210" mass="22751">MVGVWFPGSRTSCMRPWSPRSDHVAQGSPGSVPADESSWHSMRTPLVPASLPSTSHHEASGVGKGGLGRGLAHAVHHPQTWQPHDISTGLPCAVPSTMLSCSRCPSMPVPTLVTPDLLRLLCVRFSLLTRTWVDACFTLVVATRPPPYTRHVASTVADGWCLATPLPLPQASSPFHNPPIFPLPPLPHHDRWQRTPSTVLRSATHCRTVV</sequence>
<dbReference type="EMBL" id="JAZHXJ010002225">
    <property type="protein sequence ID" value="KAL1840261.1"/>
    <property type="molecule type" value="Genomic_DNA"/>
</dbReference>